<name>A0ACC2WW47_9TREE</name>
<evidence type="ECO:0000313" key="2">
    <source>
        <dbReference type="Proteomes" id="UP001243375"/>
    </source>
</evidence>
<reference evidence="1" key="1">
    <citation type="submission" date="2023-04" db="EMBL/GenBank/DDBJ databases">
        <title>Draft Genome sequencing of Naganishia species isolated from polar environments using Oxford Nanopore Technology.</title>
        <authorList>
            <person name="Leo P."/>
            <person name="Venkateswaran K."/>
        </authorList>
    </citation>
    <scope>NUCLEOTIDE SEQUENCE</scope>
    <source>
        <strain evidence="1">MNA-CCFEE 5425</strain>
    </source>
</reference>
<gene>
    <name evidence="1" type="ORF">QFC22_005131</name>
</gene>
<comment type="caution">
    <text evidence="1">The sequence shown here is derived from an EMBL/GenBank/DDBJ whole genome shotgun (WGS) entry which is preliminary data.</text>
</comment>
<keyword evidence="2" id="KW-1185">Reference proteome</keyword>
<protein>
    <submittedName>
        <fullName evidence="1">Uncharacterized protein</fullName>
    </submittedName>
</protein>
<dbReference type="EMBL" id="JASBWU010000015">
    <property type="protein sequence ID" value="KAJ9115988.1"/>
    <property type="molecule type" value="Genomic_DNA"/>
</dbReference>
<sequence>MATVPAAASRFDASFYRTHDPVGYIQPDAQSVVSQFFGGGNSTMSRNGQANPFMPPHLTAGRRGVGNGNNGMPGPYSSYATSLISQQPDDASSVAGSVAPHGPMSNISYTQFDRLQHPRGQPGSGRVPGSGDSAYTSNGLRSVIGSSVSGSEYSDYKTDDDDAMTTYTQSQAGVTEY</sequence>
<accession>A0ACC2WW47</accession>
<organism evidence="1 2">
    <name type="scientific">Naganishia vaughanmartiniae</name>
    <dbReference type="NCBI Taxonomy" id="1424756"/>
    <lineage>
        <taxon>Eukaryota</taxon>
        <taxon>Fungi</taxon>
        <taxon>Dikarya</taxon>
        <taxon>Basidiomycota</taxon>
        <taxon>Agaricomycotina</taxon>
        <taxon>Tremellomycetes</taxon>
        <taxon>Filobasidiales</taxon>
        <taxon>Filobasidiaceae</taxon>
        <taxon>Naganishia</taxon>
    </lineage>
</organism>
<proteinExistence type="predicted"/>
<dbReference type="Proteomes" id="UP001243375">
    <property type="component" value="Unassembled WGS sequence"/>
</dbReference>
<evidence type="ECO:0000313" key="1">
    <source>
        <dbReference type="EMBL" id="KAJ9115988.1"/>
    </source>
</evidence>